<sequence>MNLCVPSFPSEHIHYSNFTQPRTNKKHHPGYCRYRFPAGMNHKQNTGNNAFRNPPLLKKNKIKKTTVPALNAEYNILWTG</sequence>
<reference evidence="1 2" key="1">
    <citation type="journal article" date="2010" name="PLoS ONE">
        <title>Complete genome sequence and comparative metabolic profiling of the prototypical enteroaggregative Escherichia coli strain 042.</title>
        <authorList>
            <person name="Chaudhuri R.R."/>
            <person name="Sebaihia M."/>
            <person name="Hobman J.L."/>
            <person name="Webber M.A."/>
            <person name="Leyton D.L."/>
            <person name="Goldberg M.D."/>
            <person name="Cunningham A.F."/>
            <person name="Scott-Tucker A."/>
            <person name="Ferguson P.R."/>
            <person name="Thomas C.M."/>
            <person name="Frankel G."/>
            <person name="Tang C.M."/>
            <person name="Dudley E.G."/>
            <person name="Roberts I.S."/>
            <person name="Rasko D.A."/>
            <person name="Pallen M.J."/>
            <person name="Parkhill J."/>
            <person name="Nataro J.P."/>
            <person name="Thomson N.R."/>
            <person name="Henderson I.R."/>
        </authorList>
    </citation>
    <scope>NUCLEOTIDE SEQUENCE [LARGE SCALE GENOMIC DNA]</scope>
    <source>
        <strain evidence="2">042 / EAEC</strain>
    </source>
</reference>
<gene>
    <name evidence="1" type="ordered locus">EC042_2240A</name>
</gene>
<accession>D3GYM6</accession>
<proteinExistence type="predicted"/>
<dbReference type="HOGENOM" id="CLU_2568675_0_0_6"/>
<protein>
    <submittedName>
        <fullName evidence="1">Uncharacterized protein</fullName>
    </submittedName>
</protein>
<dbReference type="KEGG" id="elo:EC042_2240A"/>
<name>D3GYM6_ECO44</name>
<dbReference type="AlphaFoldDB" id="D3GYM6"/>
<dbReference type="EMBL" id="FN554766">
    <property type="protein sequence ID" value="CBG35072.1"/>
    <property type="molecule type" value="Genomic_DNA"/>
</dbReference>
<evidence type="ECO:0000313" key="2">
    <source>
        <dbReference type="Proteomes" id="UP000001407"/>
    </source>
</evidence>
<organism evidence="1 2">
    <name type="scientific">Escherichia coli O44:H18 (strain 042 / EAEC)</name>
    <dbReference type="NCBI Taxonomy" id="216592"/>
    <lineage>
        <taxon>Bacteria</taxon>
        <taxon>Pseudomonadati</taxon>
        <taxon>Pseudomonadota</taxon>
        <taxon>Gammaproteobacteria</taxon>
        <taxon>Enterobacterales</taxon>
        <taxon>Enterobacteriaceae</taxon>
        <taxon>Escherichia</taxon>
    </lineage>
</organism>
<dbReference type="Proteomes" id="UP000001407">
    <property type="component" value="Chromosome"/>
</dbReference>
<evidence type="ECO:0000313" key="1">
    <source>
        <dbReference type="EMBL" id="CBG35072.1"/>
    </source>
</evidence>